<dbReference type="InterPro" id="IPR029001">
    <property type="entry name" value="ITPase-like_fam"/>
</dbReference>
<accession>A0ABP8YSZ2</accession>
<comment type="caution">
    <text evidence="7">Lacks conserved residue(s) required for the propagation of feature annotation.</text>
</comment>
<dbReference type="PANTHER" id="PTHR11067">
    <property type="entry name" value="INOSINE TRIPHOSPHATE PYROPHOSPHATASE/HAM1 PROTEIN"/>
    <property type="match status" value="1"/>
</dbReference>
<feature type="active site" description="Proton acceptor" evidence="7">
    <location>
        <position position="72"/>
    </location>
</feature>
<dbReference type="EC" id="3.6.1.66" evidence="7"/>
<sequence length="195" mass="20046">MTRRPPRIVLGTGNAHKVVELSAILGPLLPGVELLRSEGPSPVEDGDTFEANALIKARAAHASSGLPAIADDSGVVVDALGGEPGVFSARYAGTGSDADNRDLVLERLGDAADRSARFVCAAVYVDDEIEVVRTAAWEGVILDAARGAGGFGYDPVFAPLDADGRSAAELSADEKNATSHRGLAFRALVAALPEG</sequence>
<feature type="binding site" evidence="7">
    <location>
        <begin position="180"/>
        <end position="181"/>
    </location>
    <ligand>
        <name>substrate</name>
    </ligand>
</feature>
<dbReference type="Gene3D" id="3.90.950.10">
    <property type="match status" value="1"/>
</dbReference>
<dbReference type="InterPro" id="IPR002637">
    <property type="entry name" value="RdgB/HAM1"/>
</dbReference>
<evidence type="ECO:0000256" key="4">
    <source>
        <dbReference type="ARBA" id="ARBA00022801"/>
    </source>
</evidence>
<comment type="caution">
    <text evidence="9">The sequence shown here is derived from an EMBL/GenBank/DDBJ whole genome shotgun (WGS) entry which is preliminary data.</text>
</comment>
<dbReference type="Proteomes" id="UP001500121">
    <property type="component" value="Unassembled WGS sequence"/>
</dbReference>
<dbReference type="EMBL" id="BAABLP010000001">
    <property type="protein sequence ID" value="GAA4737107.1"/>
    <property type="molecule type" value="Genomic_DNA"/>
</dbReference>
<protein>
    <recommendedName>
        <fullName evidence="7">dITP/XTP pyrophosphatase</fullName>
        <ecNumber evidence="7">3.6.1.66</ecNumber>
    </recommendedName>
    <alternativeName>
        <fullName evidence="7">Non-canonical purine NTP pyrophosphatase</fullName>
    </alternativeName>
    <alternativeName>
        <fullName evidence="7">Non-standard purine NTP pyrophosphatase</fullName>
    </alternativeName>
    <alternativeName>
        <fullName evidence="7">Nucleoside-triphosphate diphosphatase</fullName>
    </alternativeName>
    <alternativeName>
        <fullName evidence="7">Nucleoside-triphosphate pyrophosphatase</fullName>
        <shortName evidence="7">NTPase</shortName>
    </alternativeName>
</protein>
<comment type="function">
    <text evidence="7">Pyrophosphatase that catalyzes the hydrolysis of nucleoside triphosphates to their monophosphate derivatives, with a high preference for the non-canonical purine nucleotides XTP (xanthosine triphosphate), dITP (deoxyinosine triphosphate) and ITP. Seems to function as a house-cleaning enzyme that removes non-canonical purine nucleotides from the nucleotide pool, thus preventing their incorporation into DNA/RNA and avoiding chromosomal lesions.</text>
</comment>
<evidence type="ECO:0000256" key="8">
    <source>
        <dbReference type="RuleBase" id="RU003781"/>
    </source>
</evidence>
<name>A0ABP8YSZ2_9MICO</name>
<feature type="binding site" evidence="7">
    <location>
        <begin position="12"/>
        <end position="17"/>
    </location>
    <ligand>
        <name>substrate</name>
    </ligand>
</feature>
<evidence type="ECO:0000256" key="2">
    <source>
        <dbReference type="ARBA" id="ARBA00022723"/>
    </source>
</evidence>
<proteinExistence type="inferred from homology"/>
<keyword evidence="2 7" id="KW-0479">Metal-binding</keyword>
<dbReference type="Pfam" id="PF01725">
    <property type="entry name" value="Ham1p_like"/>
    <property type="match status" value="1"/>
</dbReference>
<keyword evidence="5 7" id="KW-0460">Magnesium</keyword>
<evidence type="ECO:0000256" key="5">
    <source>
        <dbReference type="ARBA" id="ARBA00022842"/>
    </source>
</evidence>
<comment type="catalytic activity">
    <reaction evidence="7">
        <text>dITP + H2O = dIMP + diphosphate + H(+)</text>
        <dbReference type="Rhea" id="RHEA:28342"/>
        <dbReference type="ChEBI" id="CHEBI:15377"/>
        <dbReference type="ChEBI" id="CHEBI:15378"/>
        <dbReference type="ChEBI" id="CHEBI:33019"/>
        <dbReference type="ChEBI" id="CHEBI:61194"/>
        <dbReference type="ChEBI" id="CHEBI:61382"/>
        <dbReference type="EC" id="3.6.1.66"/>
    </reaction>
</comment>
<evidence type="ECO:0000256" key="6">
    <source>
        <dbReference type="ARBA" id="ARBA00023080"/>
    </source>
</evidence>
<keyword evidence="3 7" id="KW-0547">Nucleotide-binding</keyword>
<comment type="cofactor">
    <cofactor evidence="7">
        <name>Mg(2+)</name>
        <dbReference type="ChEBI" id="CHEBI:18420"/>
    </cofactor>
    <text evidence="7">Binds 1 Mg(2+) ion per subunit.</text>
</comment>
<comment type="subunit">
    <text evidence="7">Homodimer.</text>
</comment>
<feature type="binding site" evidence="7">
    <location>
        <position position="73"/>
    </location>
    <ligand>
        <name>substrate</name>
    </ligand>
</feature>
<feature type="binding site" evidence="7">
    <location>
        <position position="72"/>
    </location>
    <ligand>
        <name>Mg(2+)</name>
        <dbReference type="ChEBI" id="CHEBI:18420"/>
    </ligand>
</feature>
<feature type="binding site" evidence="7">
    <location>
        <begin position="151"/>
        <end position="154"/>
    </location>
    <ligand>
        <name>substrate</name>
    </ligand>
</feature>
<dbReference type="CDD" id="cd00515">
    <property type="entry name" value="HAM1"/>
    <property type="match status" value="1"/>
</dbReference>
<evidence type="ECO:0000256" key="7">
    <source>
        <dbReference type="HAMAP-Rule" id="MF_01405"/>
    </source>
</evidence>
<gene>
    <name evidence="9" type="primary">rdgB</name>
    <name evidence="9" type="ORF">GCM10025783_04290</name>
</gene>
<feature type="binding site" evidence="7">
    <location>
        <position position="175"/>
    </location>
    <ligand>
        <name>substrate</name>
    </ligand>
</feature>
<evidence type="ECO:0000256" key="3">
    <source>
        <dbReference type="ARBA" id="ARBA00022741"/>
    </source>
</evidence>
<dbReference type="PANTHER" id="PTHR11067:SF9">
    <property type="entry name" value="INOSINE TRIPHOSPHATE PYROPHOSPHATASE"/>
    <property type="match status" value="1"/>
</dbReference>
<reference evidence="10" key="1">
    <citation type="journal article" date="2019" name="Int. J. Syst. Evol. Microbiol.">
        <title>The Global Catalogue of Microorganisms (GCM) 10K type strain sequencing project: providing services to taxonomists for standard genome sequencing and annotation.</title>
        <authorList>
            <consortium name="The Broad Institute Genomics Platform"/>
            <consortium name="The Broad Institute Genome Sequencing Center for Infectious Disease"/>
            <person name="Wu L."/>
            <person name="Ma J."/>
        </authorList>
    </citation>
    <scope>NUCLEOTIDE SEQUENCE [LARGE SCALE GENOMIC DNA]</scope>
    <source>
        <strain evidence="10">JCM 19015</strain>
    </source>
</reference>
<dbReference type="SUPFAM" id="SSF52972">
    <property type="entry name" value="ITPase-like"/>
    <property type="match status" value="1"/>
</dbReference>
<evidence type="ECO:0000313" key="10">
    <source>
        <dbReference type="Proteomes" id="UP001500121"/>
    </source>
</evidence>
<keyword evidence="10" id="KW-1185">Reference proteome</keyword>
<dbReference type="NCBIfam" id="TIGR00042">
    <property type="entry name" value="RdgB/HAM1 family non-canonical purine NTP pyrophosphatase"/>
    <property type="match status" value="1"/>
</dbReference>
<keyword evidence="6 7" id="KW-0546">Nucleotide metabolism</keyword>
<comment type="catalytic activity">
    <reaction evidence="7">
        <text>XTP + H2O = XMP + diphosphate + H(+)</text>
        <dbReference type="Rhea" id="RHEA:28610"/>
        <dbReference type="ChEBI" id="CHEBI:15377"/>
        <dbReference type="ChEBI" id="CHEBI:15378"/>
        <dbReference type="ChEBI" id="CHEBI:33019"/>
        <dbReference type="ChEBI" id="CHEBI:57464"/>
        <dbReference type="ChEBI" id="CHEBI:61314"/>
        <dbReference type="EC" id="3.6.1.66"/>
    </reaction>
</comment>
<comment type="similarity">
    <text evidence="1 7 8">Belongs to the HAM1 NTPase family.</text>
</comment>
<comment type="catalytic activity">
    <reaction evidence="7">
        <text>ITP + H2O = IMP + diphosphate + H(+)</text>
        <dbReference type="Rhea" id="RHEA:29399"/>
        <dbReference type="ChEBI" id="CHEBI:15377"/>
        <dbReference type="ChEBI" id="CHEBI:15378"/>
        <dbReference type="ChEBI" id="CHEBI:33019"/>
        <dbReference type="ChEBI" id="CHEBI:58053"/>
        <dbReference type="ChEBI" id="CHEBI:61402"/>
        <dbReference type="EC" id="3.6.1.66"/>
    </reaction>
</comment>
<evidence type="ECO:0000256" key="1">
    <source>
        <dbReference type="ARBA" id="ARBA00008023"/>
    </source>
</evidence>
<dbReference type="RefSeq" id="WP_345479277.1">
    <property type="nucleotide sequence ID" value="NZ_BAABLP010000001.1"/>
</dbReference>
<organism evidence="9 10">
    <name type="scientific">Amnibacterium soli</name>
    <dbReference type="NCBI Taxonomy" id="1282736"/>
    <lineage>
        <taxon>Bacteria</taxon>
        <taxon>Bacillati</taxon>
        <taxon>Actinomycetota</taxon>
        <taxon>Actinomycetes</taxon>
        <taxon>Micrococcales</taxon>
        <taxon>Microbacteriaceae</taxon>
        <taxon>Amnibacterium</taxon>
    </lineage>
</organism>
<dbReference type="InterPro" id="IPR020922">
    <property type="entry name" value="dITP/XTP_pyrophosphatase"/>
</dbReference>
<dbReference type="HAMAP" id="MF_01405">
    <property type="entry name" value="Non_canon_purine_NTPase"/>
    <property type="match status" value="1"/>
</dbReference>
<keyword evidence="4 7" id="KW-0378">Hydrolase</keyword>
<evidence type="ECO:0000313" key="9">
    <source>
        <dbReference type="EMBL" id="GAA4737107.1"/>
    </source>
</evidence>